<evidence type="ECO:0000313" key="4">
    <source>
        <dbReference type="Proteomes" id="UP000053424"/>
    </source>
</evidence>
<dbReference type="InterPro" id="IPR013083">
    <property type="entry name" value="Znf_RING/FYVE/PHD"/>
</dbReference>
<evidence type="ECO:0000313" key="1">
    <source>
        <dbReference type="EMBL" id="KIM34856.1"/>
    </source>
</evidence>
<protein>
    <recommendedName>
        <fullName evidence="5">Zinc finger PHD-type domain-containing protein</fullName>
    </recommendedName>
</protein>
<reference evidence="1" key="3">
    <citation type="submission" date="2015-02" db="EMBL/GenBank/DDBJ databases">
        <title>Evolutionary Origins and Diversification of the Mycorrhizal Mutualists.</title>
        <authorList>
            <consortium name="DOE Joint Genome Institute"/>
            <consortium name="Mycorrhizal Genomics Consortium"/>
            <person name="Kohler A."/>
            <person name="Kuo A."/>
            <person name="Nagy L.G."/>
            <person name="Floudas D."/>
            <person name="Copeland A."/>
            <person name="Barry K.W."/>
            <person name="Cichocki N."/>
            <person name="Veneault-Fourrey C."/>
            <person name="LaButti K."/>
            <person name="Lindquist E.A."/>
            <person name="Lipzen A."/>
            <person name="Lundell T."/>
            <person name="Morin E."/>
            <person name="Murat C."/>
            <person name="Riley R."/>
            <person name="Ohm R."/>
            <person name="Sun H."/>
            <person name="Tunlid A."/>
            <person name="Henrissat B."/>
            <person name="Grigoriev I.V."/>
            <person name="Hibbett D.S."/>
            <person name="Martin F."/>
        </authorList>
    </citation>
    <scope>NUCLEOTIDE SEQUENCE</scope>
    <source>
        <strain evidence="1">H7</strain>
        <strain evidence="4">h7</strain>
    </source>
</reference>
<gene>
    <name evidence="3" type="ORF">M413DRAFT_79336</name>
    <name evidence="2" type="ORF">M413DRAFT_79585</name>
    <name evidence="1" type="ORF">M413DRAFT_79976</name>
</gene>
<dbReference type="EMBL" id="KN831850">
    <property type="protein sequence ID" value="KIM34856.1"/>
    <property type="molecule type" value="Genomic_DNA"/>
</dbReference>
<dbReference type="HOGENOM" id="CLU_182426_0_0_1"/>
<dbReference type="AlphaFoldDB" id="A0A0C3BU06"/>
<dbReference type="OrthoDB" id="3267958at2759"/>
<accession>A0A0C3BU06</accession>
<keyword evidence="4" id="KW-1185">Reference proteome</keyword>
<dbReference type="EMBL" id="KN831826">
    <property type="protein sequence ID" value="KIM35251.1"/>
    <property type="molecule type" value="Genomic_DNA"/>
</dbReference>
<dbReference type="Gene3D" id="3.30.40.10">
    <property type="entry name" value="Zinc/RING finger domain, C3HC4 (zinc finger)"/>
    <property type="match status" value="1"/>
</dbReference>
<reference evidence="1 4" key="1">
    <citation type="submission" date="2014-04" db="EMBL/GenBank/DDBJ databases">
        <authorList>
            <consortium name="DOE Joint Genome Institute"/>
            <person name="Kuo A."/>
            <person name="Gay G."/>
            <person name="Dore J."/>
            <person name="Kohler A."/>
            <person name="Nagy L.G."/>
            <person name="Floudas D."/>
            <person name="Copeland A."/>
            <person name="Barry K.W."/>
            <person name="Cichocki N."/>
            <person name="Veneault-Fourrey C."/>
            <person name="LaButti K."/>
            <person name="Lindquist E.A."/>
            <person name="Lipzen A."/>
            <person name="Lundell T."/>
            <person name="Morin E."/>
            <person name="Murat C."/>
            <person name="Sun H."/>
            <person name="Tunlid A."/>
            <person name="Henrissat B."/>
            <person name="Grigoriev I.V."/>
            <person name="Hibbett D.S."/>
            <person name="Martin F."/>
            <person name="Nordberg H.P."/>
            <person name="Cantor M.N."/>
            <person name="Hua S.X."/>
        </authorList>
    </citation>
    <scope>NUCLEOTIDE SEQUENCE [LARGE SCALE GENOMIC DNA]</scope>
    <source>
        <strain evidence="4">h7</strain>
        <strain evidence="1">H7</strain>
    </source>
</reference>
<name>A0A0C3BU06_HEBCY</name>
<reference evidence="4" key="2">
    <citation type="submission" date="2015-01" db="EMBL/GenBank/DDBJ databases">
        <title>Evolutionary Origins and Diversification of the Mycorrhizal Mutualists.</title>
        <authorList>
            <consortium name="DOE Joint Genome Institute"/>
            <consortium name="Mycorrhizal Genomics Consortium"/>
            <person name="Kohler A."/>
            <person name="Kuo A."/>
            <person name="Nagy L.G."/>
            <person name="Floudas D."/>
            <person name="Copeland A."/>
            <person name="Barry K.W."/>
            <person name="Cichocki N."/>
            <person name="Veneault-Fourrey C."/>
            <person name="LaButti K."/>
            <person name="Lindquist E.A."/>
            <person name="Lipzen A."/>
            <person name="Lundell T."/>
            <person name="Morin E."/>
            <person name="Murat C."/>
            <person name="Riley R."/>
            <person name="Ohm R."/>
            <person name="Sun H."/>
            <person name="Tunlid A."/>
            <person name="Henrissat B."/>
            <person name="Grigoriev I.V."/>
            <person name="Hibbett D.S."/>
            <person name="Martin F."/>
        </authorList>
    </citation>
    <scope>NUCLEOTIDE SEQUENCE [LARGE SCALE GENOMIC DNA]</scope>
    <source>
        <strain evidence="3">H7</strain>
        <strain evidence="4">h7</strain>
    </source>
</reference>
<evidence type="ECO:0000313" key="3">
    <source>
        <dbReference type="EMBL" id="KIM35512.1"/>
    </source>
</evidence>
<dbReference type="SUPFAM" id="SSF57903">
    <property type="entry name" value="FYVE/PHD zinc finger"/>
    <property type="match status" value="1"/>
</dbReference>
<dbReference type="InterPro" id="IPR011011">
    <property type="entry name" value="Znf_FYVE_PHD"/>
</dbReference>
<evidence type="ECO:0008006" key="5">
    <source>
        <dbReference type="Google" id="ProtNLM"/>
    </source>
</evidence>
<dbReference type="EMBL" id="KN831819">
    <property type="protein sequence ID" value="KIM35512.1"/>
    <property type="molecule type" value="Genomic_DNA"/>
</dbReference>
<evidence type="ECO:0000313" key="2">
    <source>
        <dbReference type="EMBL" id="KIM35251.1"/>
    </source>
</evidence>
<dbReference type="Proteomes" id="UP000053424">
    <property type="component" value="Unassembled WGS sequence"/>
</dbReference>
<proteinExistence type="predicted"/>
<sequence length="83" mass="9346">MQLGNKRKRKVQAIQETHSGVDHCLCGVHATPNSNDAAKCKRNGCETKWYHLECIQLEQVPKNWVCDACSSSQRGRGGKHARR</sequence>
<organism evidence="1 4">
    <name type="scientific">Hebeloma cylindrosporum</name>
    <dbReference type="NCBI Taxonomy" id="76867"/>
    <lineage>
        <taxon>Eukaryota</taxon>
        <taxon>Fungi</taxon>
        <taxon>Dikarya</taxon>
        <taxon>Basidiomycota</taxon>
        <taxon>Agaricomycotina</taxon>
        <taxon>Agaricomycetes</taxon>
        <taxon>Agaricomycetidae</taxon>
        <taxon>Agaricales</taxon>
        <taxon>Agaricineae</taxon>
        <taxon>Hymenogastraceae</taxon>
        <taxon>Hebeloma</taxon>
    </lineage>
</organism>